<keyword evidence="2" id="KW-1133">Transmembrane helix</keyword>
<evidence type="ECO:0000313" key="4">
    <source>
        <dbReference type="Proteomes" id="UP000723714"/>
    </source>
</evidence>
<feature type="compositionally biased region" description="Basic and acidic residues" evidence="1">
    <location>
        <begin position="82"/>
        <end position="97"/>
    </location>
</feature>
<evidence type="ECO:0008006" key="5">
    <source>
        <dbReference type="Google" id="ProtNLM"/>
    </source>
</evidence>
<comment type="caution">
    <text evidence="3">The sequence shown here is derived from an EMBL/GenBank/DDBJ whole genome shotgun (WGS) entry which is preliminary data.</text>
</comment>
<dbReference type="Proteomes" id="UP000723714">
    <property type="component" value="Unassembled WGS sequence"/>
</dbReference>
<evidence type="ECO:0000313" key="3">
    <source>
        <dbReference type="EMBL" id="MBU3875531.1"/>
    </source>
</evidence>
<accession>A0ABS6D2X6</accession>
<protein>
    <recommendedName>
        <fullName evidence="5">Secreted protein</fullName>
    </recommendedName>
</protein>
<proteinExistence type="predicted"/>
<keyword evidence="2" id="KW-0472">Membrane</keyword>
<sequence>MKKFLKWFVSLAAIGSAIGLIIAYFCKGRCDDCNCDDSQDFTEEDDFDLDSDLQPVGDRGYVPLKRTTEAAAESTAEGTSDQEEKANKAPEQEAKEE</sequence>
<dbReference type="RefSeq" id="WP_216240564.1">
    <property type="nucleotide sequence ID" value="NZ_JABACJ020000004.1"/>
</dbReference>
<reference evidence="3 4" key="1">
    <citation type="submission" date="2021-06" db="EMBL/GenBank/DDBJ databases">
        <title>Faecalicatena sp. nov. isolated from porcine feces.</title>
        <authorList>
            <person name="Oh B.S."/>
            <person name="Lee J.H."/>
        </authorList>
    </citation>
    <scope>NUCLEOTIDE SEQUENCE [LARGE SCALE GENOMIC DNA]</scope>
    <source>
        <strain evidence="3 4">AGMB00832</strain>
    </source>
</reference>
<feature type="region of interest" description="Disordered" evidence="1">
    <location>
        <begin position="44"/>
        <end position="97"/>
    </location>
</feature>
<evidence type="ECO:0000256" key="2">
    <source>
        <dbReference type="SAM" id="Phobius"/>
    </source>
</evidence>
<keyword evidence="4" id="KW-1185">Reference proteome</keyword>
<gene>
    <name evidence="3" type="ORF">HGO97_006870</name>
</gene>
<feature type="compositionally biased region" description="Low complexity" evidence="1">
    <location>
        <begin position="69"/>
        <end position="79"/>
    </location>
</feature>
<name>A0ABS6D2X6_9FIRM</name>
<evidence type="ECO:0000256" key="1">
    <source>
        <dbReference type="SAM" id="MobiDB-lite"/>
    </source>
</evidence>
<organism evidence="3 4">
    <name type="scientific">Faecalicatena faecalis</name>
    <dbReference type="NCBI Taxonomy" id="2726362"/>
    <lineage>
        <taxon>Bacteria</taxon>
        <taxon>Bacillati</taxon>
        <taxon>Bacillota</taxon>
        <taxon>Clostridia</taxon>
        <taxon>Lachnospirales</taxon>
        <taxon>Lachnospiraceae</taxon>
        <taxon>Faecalicatena</taxon>
    </lineage>
</organism>
<feature type="transmembrane region" description="Helical" evidence="2">
    <location>
        <begin position="7"/>
        <end position="25"/>
    </location>
</feature>
<keyword evidence="2" id="KW-0812">Transmembrane</keyword>
<dbReference type="EMBL" id="JABACJ020000004">
    <property type="protein sequence ID" value="MBU3875531.1"/>
    <property type="molecule type" value="Genomic_DNA"/>
</dbReference>